<feature type="signal peptide" evidence="10">
    <location>
        <begin position="1"/>
        <end position="26"/>
    </location>
</feature>
<keyword evidence="6 10" id="KW-0732">Signal</keyword>
<dbReference type="PANTHER" id="PTHR35869:SF1">
    <property type="entry name" value="OUTER-MEMBRANE LIPOPROTEIN CARRIER PROTEIN"/>
    <property type="match status" value="1"/>
</dbReference>
<proteinExistence type="inferred from homology"/>
<evidence type="ECO:0000256" key="10">
    <source>
        <dbReference type="HAMAP-Rule" id="MF_00240"/>
    </source>
</evidence>
<dbReference type="OrthoDB" id="9787361at2"/>
<dbReference type="InterPro" id="IPR018323">
    <property type="entry name" value="OM_lipoprot_carrier_LolA_Pbac"/>
</dbReference>
<evidence type="ECO:0000256" key="4">
    <source>
        <dbReference type="ARBA" id="ARBA00014035"/>
    </source>
</evidence>
<dbReference type="Pfam" id="PF03548">
    <property type="entry name" value="LolA"/>
    <property type="match status" value="1"/>
</dbReference>
<evidence type="ECO:0000256" key="6">
    <source>
        <dbReference type="ARBA" id="ARBA00022729"/>
    </source>
</evidence>
<comment type="similarity">
    <text evidence="2 10">Belongs to the LolA family.</text>
</comment>
<keyword evidence="9 10" id="KW-0143">Chaperone</keyword>
<evidence type="ECO:0000256" key="9">
    <source>
        <dbReference type="ARBA" id="ARBA00023186"/>
    </source>
</evidence>
<keyword evidence="12" id="KW-1185">Reference proteome</keyword>
<evidence type="ECO:0000256" key="2">
    <source>
        <dbReference type="ARBA" id="ARBA00007615"/>
    </source>
</evidence>
<dbReference type="PANTHER" id="PTHR35869">
    <property type="entry name" value="OUTER-MEMBRANE LIPOPROTEIN CARRIER PROTEIN"/>
    <property type="match status" value="1"/>
</dbReference>
<dbReference type="GO" id="GO:0044874">
    <property type="term" value="P:lipoprotein localization to outer membrane"/>
    <property type="evidence" value="ECO:0007669"/>
    <property type="project" value="UniProtKB-UniRule"/>
</dbReference>
<keyword evidence="8 10" id="KW-0653">Protein transport</keyword>
<dbReference type="InterPro" id="IPR029046">
    <property type="entry name" value="LolA/LolB/LppX"/>
</dbReference>
<evidence type="ECO:0000256" key="1">
    <source>
        <dbReference type="ARBA" id="ARBA00004418"/>
    </source>
</evidence>
<reference evidence="11 12" key="1">
    <citation type="submission" date="2018-05" db="EMBL/GenBank/DDBJ databases">
        <title>Abyssibacter profundi OUC007T gen. nov., sp. nov, a marine bacterium isolated from seawater of the Mariana Trench.</title>
        <authorList>
            <person name="Zhou S."/>
        </authorList>
    </citation>
    <scope>NUCLEOTIDE SEQUENCE [LARGE SCALE GENOMIC DNA]</scope>
    <source>
        <strain evidence="11 12">OUC007</strain>
    </source>
</reference>
<dbReference type="RefSeq" id="WP_109720426.1">
    <property type="nucleotide sequence ID" value="NZ_QEQK01000008.1"/>
</dbReference>
<dbReference type="Gene3D" id="2.50.20.10">
    <property type="entry name" value="Lipoprotein localisation LolA/LolB/LppX"/>
    <property type="match status" value="1"/>
</dbReference>
<accession>A0A363UK58</accession>
<evidence type="ECO:0000256" key="3">
    <source>
        <dbReference type="ARBA" id="ARBA00011245"/>
    </source>
</evidence>
<comment type="subunit">
    <text evidence="3 10">Monomer.</text>
</comment>
<keyword evidence="11" id="KW-0449">Lipoprotein</keyword>
<dbReference type="EMBL" id="QEQK01000008">
    <property type="protein sequence ID" value="PWN55815.1"/>
    <property type="molecule type" value="Genomic_DNA"/>
</dbReference>
<evidence type="ECO:0000313" key="11">
    <source>
        <dbReference type="EMBL" id="PWN55815.1"/>
    </source>
</evidence>
<evidence type="ECO:0000256" key="7">
    <source>
        <dbReference type="ARBA" id="ARBA00022764"/>
    </source>
</evidence>
<dbReference type="NCBIfam" id="TIGR00547">
    <property type="entry name" value="lolA"/>
    <property type="match status" value="1"/>
</dbReference>
<feature type="chain" id="PRO_5017092816" description="Outer-membrane lipoprotein carrier protein" evidence="10">
    <location>
        <begin position="27"/>
        <end position="208"/>
    </location>
</feature>
<protein>
    <recommendedName>
        <fullName evidence="4 10">Outer-membrane lipoprotein carrier protein</fullName>
    </recommendedName>
</protein>
<evidence type="ECO:0000313" key="12">
    <source>
        <dbReference type="Proteomes" id="UP000251800"/>
    </source>
</evidence>
<dbReference type="GO" id="GO:0042953">
    <property type="term" value="P:lipoprotein transport"/>
    <property type="evidence" value="ECO:0007669"/>
    <property type="project" value="InterPro"/>
</dbReference>
<keyword evidence="7 10" id="KW-0574">Periplasm</keyword>
<name>A0A363UK58_9GAMM</name>
<gene>
    <name evidence="10 11" type="primary">lolA</name>
    <name evidence="11" type="ORF">DEH80_10355</name>
</gene>
<comment type="caution">
    <text evidence="11">The sequence shown here is derived from an EMBL/GenBank/DDBJ whole genome shotgun (WGS) entry which is preliminary data.</text>
</comment>
<keyword evidence="5 10" id="KW-0813">Transport</keyword>
<dbReference type="InterPro" id="IPR004564">
    <property type="entry name" value="OM_lipoprot_carrier_LolA-like"/>
</dbReference>
<dbReference type="Proteomes" id="UP000251800">
    <property type="component" value="Unassembled WGS sequence"/>
</dbReference>
<comment type="function">
    <text evidence="10">Participates in the translocation of lipoproteins from the inner membrane to the outer membrane. Only forms a complex with a lipoprotein if the residue after the N-terminal Cys is not an aspartate (The Asp acts as a targeting signal to indicate that the lipoprotein should stay in the inner membrane).</text>
</comment>
<sequence length="208" mass="22488" precursor="true">MCRSVLLVLVLLTGGLSGLWAGSVHAAAEDLADALANTRALAGVFEQRLLDSDDTVIEASRGSFALQRPGKFRWDYEQPYVQQVISDGQTLWHYDRDLAQVTVRSVGTALSGTPAALLSGATELDDSFVVRELEPGRYGLEPKAAEAEFESATVELEDGVVTALDIQDALGQRTRIEFFDVARNVSFKAGWFEFEPPPGVEVVGEAGL</sequence>
<dbReference type="SUPFAM" id="SSF89392">
    <property type="entry name" value="Prokaryotic lipoproteins and lipoprotein localization factors"/>
    <property type="match status" value="1"/>
</dbReference>
<dbReference type="HAMAP" id="MF_00240">
    <property type="entry name" value="LolA"/>
    <property type="match status" value="1"/>
</dbReference>
<evidence type="ECO:0000256" key="8">
    <source>
        <dbReference type="ARBA" id="ARBA00022927"/>
    </source>
</evidence>
<dbReference type="GO" id="GO:0030288">
    <property type="term" value="C:outer membrane-bounded periplasmic space"/>
    <property type="evidence" value="ECO:0007669"/>
    <property type="project" value="TreeGrafter"/>
</dbReference>
<comment type="subcellular location">
    <subcellularLocation>
        <location evidence="1 10">Periplasm</location>
    </subcellularLocation>
</comment>
<dbReference type="CDD" id="cd16325">
    <property type="entry name" value="LolA"/>
    <property type="match status" value="1"/>
</dbReference>
<organism evidence="11 12">
    <name type="scientific">Abyssibacter profundi</name>
    <dbReference type="NCBI Taxonomy" id="2182787"/>
    <lineage>
        <taxon>Bacteria</taxon>
        <taxon>Pseudomonadati</taxon>
        <taxon>Pseudomonadota</taxon>
        <taxon>Gammaproteobacteria</taxon>
        <taxon>Chromatiales</taxon>
        <taxon>Oceanococcaceae</taxon>
        <taxon>Abyssibacter</taxon>
    </lineage>
</organism>
<evidence type="ECO:0000256" key="5">
    <source>
        <dbReference type="ARBA" id="ARBA00022448"/>
    </source>
</evidence>
<dbReference type="AlphaFoldDB" id="A0A363UK58"/>